<dbReference type="SUPFAM" id="SSF54909">
    <property type="entry name" value="Dimeric alpha+beta barrel"/>
    <property type="match status" value="1"/>
</dbReference>
<dbReference type="InterPro" id="IPR011008">
    <property type="entry name" value="Dimeric_a/b-barrel"/>
</dbReference>
<evidence type="ECO:0000313" key="4">
    <source>
        <dbReference type="Proteomes" id="UP000002038"/>
    </source>
</evidence>
<evidence type="ECO:0000313" key="3">
    <source>
        <dbReference type="EMBL" id="OAT10338.1"/>
    </source>
</evidence>
<proteinExistence type="inferred from homology"/>
<protein>
    <submittedName>
        <fullName evidence="3">Alpha/beta hydrolase</fullName>
    </submittedName>
</protein>
<dbReference type="KEGG" id="bgh:BDBG_05991"/>
<dbReference type="EMBL" id="GG657459">
    <property type="protein sequence ID" value="OAT10338.1"/>
    <property type="molecule type" value="Genomic_DNA"/>
</dbReference>
<dbReference type="Pfam" id="PF12697">
    <property type="entry name" value="Abhydrolase_6"/>
    <property type="match status" value="1"/>
</dbReference>
<dbReference type="Gene3D" id="3.30.70.100">
    <property type="match status" value="1"/>
</dbReference>
<dbReference type="STRING" id="559298.A0A179UT24"/>
<reference evidence="4" key="1">
    <citation type="journal article" date="2015" name="PLoS Genet.">
        <title>The dynamic genome and transcriptome of the human fungal pathogen Blastomyces and close relative Emmonsia.</title>
        <authorList>
            <person name="Munoz J.F."/>
            <person name="Gauthier G.M."/>
            <person name="Desjardins C.A."/>
            <person name="Gallo J.E."/>
            <person name="Holder J."/>
            <person name="Sullivan T.D."/>
            <person name="Marty A.J."/>
            <person name="Carmen J.C."/>
            <person name="Chen Z."/>
            <person name="Ding L."/>
            <person name="Gujja S."/>
            <person name="Magrini V."/>
            <person name="Misas E."/>
            <person name="Mitreva M."/>
            <person name="Priest M."/>
            <person name="Saif S."/>
            <person name="Whiston E.A."/>
            <person name="Young S."/>
            <person name="Zeng Q."/>
            <person name="Goldman W.E."/>
            <person name="Mardis E.R."/>
            <person name="Taylor J.W."/>
            <person name="McEwen J.G."/>
            <person name="Clay O.K."/>
            <person name="Klein B.S."/>
            <person name="Cuomo C.A."/>
        </authorList>
    </citation>
    <scope>NUCLEOTIDE SEQUENCE [LARGE SCALE GENOMIC DNA]</scope>
    <source>
        <strain evidence="4">SLH14081</strain>
    </source>
</reference>
<dbReference type="InterPro" id="IPR000073">
    <property type="entry name" value="AB_hydrolase_1"/>
</dbReference>
<sequence length="598" mass="66989">MAPGLLYITMQPRDDLSPAKFHDWYNNEHGPSRLRLPFITNGFRFRATDTVNGSSSSSHPLSPEWLAIYDVTDMAELKCEPYLRLRRDEIKSKREKEVMAKITIDRRLYDFVESKEVEGYVPLDALTEGEAEAEAEGKKNKRVLVAIIQTLYPDQEEEFNKWYREEHLPLLSRVPGWLRTRRFVSSAVEPTAVREYLSLHEYESHDGPSGPELKAVNATPWRERVMANMVKDRSRRVYEHYYTFTAAPRDLASLSAETEKGATTPFLAPDGLTKTFPTSSTSSSSEPAVPAIQSYIKTPDGVTLPYRLEGSTNPNAPLIILSNSILTHYRIWDDFIATFFSPSSSFYPSNRQYRILRYLTRGRSSNCGQQPITLDVLAADIITILDALRVPKAAALIGVSLGGATVLNTALKYPERVGTFIACDTNAKSPDENSKVWAERIALAEAEGALAAYTDEPIVGGQLAEVTVRRWFVRGGTCDGGKGELEGRFRRVKEMVKDNSLGGFRRVAEALFQYDLREEMGRYRGAKGAFLVGDEDGVLPKTMREMVGMMGRGDARKESEPAAEFLVVEGAGHLPMVEKPERFEELVSGFLGQREVGR</sequence>
<dbReference type="Gene3D" id="3.40.50.1820">
    <property type="entry name" value="alpha/beta hydrolase"/>
    <property type="match status" value="1"/>
</dbReference>
<keyword evidence="4" id="KW-1185">Reference proteome</keyword>
<dbReference type="SUPFAM" id="SSF53474">
    <property type="entry name" value="alpha/beta-Hydrolases"/>
    <property type="match status" value="1"/>
</dbReference>
<dbReference type="OrthoDB" id="2851338at2759"/>
<feature type="domain" description="AB hydrolase-1" evidence="2">
    <location>
        <begin position="353"/>
        <end position="585"/>
    </location>
</feature>
<dbReference type="RefSeq" id="XP_002623817.2">
    <property type="nucleotide sequence ID" value="XM_002623771.2"/>
</dbReference>
<dbReference type="Proteomes" id="UP000002038">
    <property type="component" value="Unassembled WGS sequence"/>
</dbReference>
<name>A0A179UT24_BLAGS</name>
<accession>A0A179UT24</accession>
<dbReference type="GO" id="GO:0016787">
    <property type="term" value="F:hydrolase activity"/>
    <property type="evidence" value="ECO:0007669"/>
    <property type="project" value="UniProtKB-KW"/>
</dbReference>
<dbReference type="VEuPathDB" id="FungiDB:BDBG_05991"/>
<dbReference type="InterPro" id="IPR029058">
    <property type="entry name" value="AB_hydrolase_fold"/>
</dbReference>
<evidence type="ECO:0000259" key="2">
    <source>
        <dbReference type="Pfam" id="PF12697"/>
    </source>
</evidence>
<gene>
    <name evidence="3" type="ORF">BDBG_05991</name>
</gene>
<comment type="similarity">
    <text evidence="1">Belongs to the AB hydrolase superfamily.</text>
</comment>
<organism evidence="3 4">
    <name type="scientific">Blastomyces gilchristii (strain SLH14081)</name>
    <name type="common">Blastomyces dermatitidis</name>
    <dbReference type="NCBI Taxonomy" id="559298"/>
    <lineage>
        <taxon>Eukaryota</taxon>
        <taxon>Fungi</taxon>
        <taxon>Dikarya</taxon>
        <taxon>Ascomycota</taxon>
        <taxon>Pezizomycotina</taxon>
        <taxon>Eurotiomycetes</taxon>
        <taxon>Eurotiomycetidae</taxon>
        <taxon>Onygenales</taxon>
        <taxon>Ajellomycetaceae</taxon>
        <taxon>Blastomyces</taxon>
    </lineage>
</organism>
<dbReference type="PANTHER" id="PTHR43039">
    <property type="entry name" value="ESTERASE-RELATED"/>
    <property type="match status" value="1"/>
</dbReference>
<dbReference type="GeneID" id="8503669"/>
<keyword evidence="3" id="KW-0378">Hydrolase</keyword>
<dbReference type="AlphaFoldDB" id="A0A179UT24"/>
<evidence type="ECO:0000256" key="1">
    <source>
        <dbReference type="ARBA" id="ARBA00008645"/>
    </source>
</evidence>